<dbReference type="Proteomes" id="UP000678281">
    <property type="component" value="Unassembled WGS sequence"/>
</dbReference>
<dbReference type="RefSeq" id="WP_212659413.1">
    <property type="nucleotide sequence ID" value="NZ_JAGXTP010000002.1"/>
</dbReference>
<proteinExistence type="predicted"/>
<dbReference type="AlphaFoldDB" id="A0A942EH05"/>
<accession>A0A942EH05</accession>
<reference evidence="1" key="1">
    <citation type="submission" date="2021-04" db="EMBL/GenBank/DDBJ databases">
        <title>Devosia litorisediminis sp. nov., isolated from a sand dune.</title>
        <authorList>
            <person name="Park S."/>
            <person name="Yoon J.-H."/>
        </authorList>
    </citation>
    <scope>NUCLEOTIDE SEQUENCE</scope>
    <source>
        <strain evidence="1">BSSL-BM10</strain>
    </source>
</reference>
<gene>
    <name evidence="1" type="ORF">KD146_13840</name>
</gene>
<sequence>MSRRQDGMTRAASRSTSHGRAIAEVELINDLLEDPTVSDEELAALELLVGWDWLNQLIQSCEGSEPDV</sequence>
<organism evidence="1 2">
    <name type="scientific">Devosia litorisediminis</name>
    <dbReference type="NCBI Taxonomy" id="2829817"/>
    <lineage>
        <taxon>Bacteria</taxon>
        <taxon>Pseudomonadati</taxon>
        <taxon>Pseudomonadota</taxon>
        <taxon>Alphaproteobacteria</taxon>
        <taxon>Hyphomicrobiales</taxon>
        <taxon>Devosiaceae</taxon>
        <taxon>Devosia</taxon>
    </lineage>
</organism>
<keyword evidence="2" id="KW-1185">Reference proteome</keyword>
<evidence type="ECO:0000313" key="1">
    <source>
        <dbReference type="EMBL" id="MBS3849781.1"/>
    </source>
</evidence>
<protein>
    <submittedName>
        <fullName evidence="1">Uncharacterized protein</fullName>
    </submittedName>
</protein>
<evidence type="ECO:0000313" key="2">
    <source>
        <dbReference type="Proteomes" id="UP000678281"/>
    </source>
</evidence>
<dbReference type="EMBL" id="JAGXTP010000002">
    <property type="protein sequence ID" value="MBS3849781.1"/>
    <property type="molecule type" value="Genomic_DNA"/>
</dbReference>
<comment type="caution">
    <text evidence="1">The sequence shown here is derived from an EMBL/GenBank/DDBJ whole genome shotgun (WGS) entry which is preliminary data.</text>
</comment>
<name>A0A942EH05_9HYPH</name>